<dbReference type="InterPro" id="IPR029063">
    <property type="entry name" value="SAM-dependent_MTases_sf"/>
</dbReference>
<comment type="caution">
    <text evidence="2">The sequence shown here is derived from an EMBL/GenBank/DDBJ whole genome shotgun (WGS) entry which is preliminary data.</text>
</comment>
<proteinExistence type="predicted"/>
<gene>
    <name evidence="2" type="ORF">GCM10011365_24920</name>
</gene>
<dbReference type="EMBL" id="BMEO01000018">
    <property type="protein sequence ID" value="GGG02741.1"/>
    <property type="molecule type" value="Genomic_DNA"/>
</dbReference>
<name>A0A917CZ34_9GAMM</name>
<evidence type="ECO:0000313" key="3">
    <source>
        <dbReference type="Proteomes" id="UP000605253"/>
    </source>
</evidence>
<dbReference type="PANTHER" id="PTHR34203:SF15">
    <property type="entry name" value="SLL1173 PROTEIN"/>
    <property type="match status" value="1"/>
</dbReference>
<evidence type="ECO:0000259" key="1">
    <source>
        <dbReference type="Pfam" id="PF05050"/>
    </source>
</evidence>
<feature type="domain" description="Methyltransferase FkbM" evidence="1">
    <location>
        <begin position="92"/>
        <end position="258"/>
    </location>
</feature>
<dbReference type="RefSeq" id="WP_188366096.1">
    <property type="nucleotide sequence ID" value="NZ_BAABJF010000023.1"/>
</dbReference>
<organism evidence="2 3">
    <name type="scientific">Marinicella pacifica</name>
    <dbReference type="NCBI Taxonomy" id="1171543"/>
    <lineage>
        <taxon>Bacteria</taxon>
        <taxon>Pseudomonadati</taxon>
        <taxon>Pseudomonadota</taxon>
        <taxon>Gammaproteobacteria</taxon>
        <taxon>Lysobacterales</taxon>
        <taxon>Marinicellaceae</taxon>
        <taxon>Marinicella</taxon>
    </lineage>
</organism>
<dbReference type="Gene3D" id="3.40.50.150">
    <property type="entry name" value="Vaccinia Virus protein VP39"/>
    <property type="match status" value="1"/>
</dbReference>
<dbReference type="Proteomes" id="UP000605253">
    <property type="component" value="Unassembled WGS sequence"/>
</dbReference>
<keyword evidence="3" id="KW-1185">Reference proteome</keyword>
<dbReference type="PANTHER" id="PTHR34203">
    <property type="entry name" value="METHYLTRANSFERASE, FKBM FAMILY PROTEIN"/>
    <property type="match status" value="1"/>
</dbReference>
<dbReference type="NCBIfam" id="TIGR01444">
    <property type="entry name" value="fkbM_fam"/>
    <property type="match status" value="1"/>
</dbReference>
<evidence type="ECO:0000313" key="2">
    <source>
        <dbReference type="EMBL" id="GGG02741.1"/>
    </source>
</evidence>
<dbReference type="AlphaFoldDB" id="A0A917CZ34"/>
<dbReference type="Pfam" id="PF05050">
    <property type="entry name" value="Methyltransf_21"/>
    <property type="match status" value="1"/>
</dbReference>
<sequence length="295" mass="33675">MNDNKDLIGLFKFQKLANPDNRQSNIRTISELCHNAYLGNNTTICRILGRFNLFVDTRDRGIGMHLLMRGLWEMYITEYIAQFVKKDMVVLDVGANYGYYSLLMAQLVGPDQGRVISFEANPFICGLFDDSVSINGFKSRVSVNNVALSDEQSEDAAFFVPPNAPMNGHLISSREKRYKNSIPEGSIYIKTTTLDAFIKPNTRIDFAKVDIEGAEYQFWLGSKRVRQDNPHMVFLLEFNAARYENPGDFLDLIISEGYILQRLNKDAKINNITKYEALEQAKHQDIMLLLFPQSS</sequence>
<dbReference type="InterPro" id="IPR052514">
    <property type="entry name" value="SAM-dependent_MTase"/>
</dbReference>
<protein>
    <recommendedName>
        <fullName evidence="1">Methyltransferase FkbM domain-containing protein</fullName>
    </recommendedName>
</protein>
<dbReference type="SUPFAM" id="SSF53335">
    <property type="entry name" value="S-adenosyl-L-methionine-dependent methyltransferases"/>
    <property type="match status" value="1"/>
</dbReference>
<reference evidence="2" key="2">
    <citation type="submission" date="2020-09" db="EMBL/GenBank/DDBJ databases">
        <authorList>
            <person name="Sun Q."/>
            <person name="Zhou Y."/>
        </authorList>
    </citation>
    <scope>NUCLEOTIDE SEQUENCE</scope>
    <source>
        <strain evidence="2">CGMCC 1.12181</strain>
    </source>
</reference>
<reference evidence="2" key="1">
    <citation type="journal article" date="2014" name="Int. J. Syst. Evol. Microbiol.">
        <title>Complete genome sequence of Corynebacterium casei LMG S-19264T (=DSM 44701T), isolated from a smear-ripened cheese.</title>
        <authorList>
            <consortium name="US DOE Joint Genome Institute (JGI-PGF)"/>
            <person name="Walter F."/>
            <person name="Albersmeier A."/>
            <person name="Kalinowski J."/>
            <person name="Ruckert C."/>
        </authorList>
    </citation>
    <scope>NUCLEOTIDE SEQUENCE</scope>
    <source>
        <strain evidence="2">CGMCC 1.12181</strain>
    </source>
</reference>
<dbReference type="InterPro" id="IPR006342">
    <property type="entry name" value="FkbM_mtfrase"/>
</dbReference>
<accession>A0A917CZ34</accession>